<dbReference type="EMBL" id="JABBFZ010000006">
    <property type="protein sequence ID" value="NML31798.1"/>
    <property type="molecule type" value="Genomic_DNA"/>
</dbReference>
<dbReference type="Proteomes" id="UP000583127">
    <property type="component" value="Unassembled WGS sequence"/>
</dbReference>
<dbReference type="PIRSF" id="PIRSF018494">
    <property type="entry name" value="PBSX_VPQ"/>
    <property type="match status" value="1"/>
</dbReference>
<evidence type="ECO:0000313" key="2">
    <source>
        <dbReference type="Proteomes" id="UP000583127"/>
    </source>
</evidence>
<dbReference type="InterPro" id="IPR006430">
    <property type="entry name" value="Phage_portal_PBSX"/>
</dbReference>
<dbReference type="NCBIfam" id="TIGR01540">
    <property type="entry name" value="portal_PBSX"/>
    <property type="match status" value="1"/>
</dbReference>
<evidence type="ECO:0000313" key="1">
    <source>
        <dbReference type="EMBL" id="NML31798.1"/>
    </source>
</evidence>
<organism evidence="1 2">
    <name type="scientific">Paraburkholderia antibiotica</name>
    <dbReference type="NCBI Taxonomy" id="2728839"/>
    <lineage>
        <taxon>Bacteria</taxon>
        <taxon>Pseudomonadati</taxon>
        <taxon>Pseudomonadota</taxon>
        <taxon>Betaproteobacteria</taxon>
        <taxon>Burkholderiales</taxon>
        <taxon>Burkholderiaceae</taxon>
        <taxon>Paraburkholderia</taxon>
    </lineage>
</organism>
<sequence length="353" mass="39571">MSNSLTTISDASEIVMREPLSSLTSFTFGDAVTALEGADIFNYRELWTVNDYFEPPISRVGLAKSLRAGTHHASALYFKRNVLASTFIEHKKFSRDAFRRLALDFLTFGDCYLERETNAFGGAVNYRPTLAKDTRRKTDFRTFVQIDGWQTVHEFAPDSVFQLMEADVNQEVYGMPEYIASLQSAWLNESATLFRRRYYANGSHAGFILYLNDPSVDPVDVDAIRQQLRESKNLGNFRNLFIHSTGRDGRGEKGALELIPISEVAARDEFFNIKNVTRDDSLAAHRVPPQLLGIVPSNTGGFGAADTAARVFGRNEIVPLQQQFEQINDWAGEKIVQFGEYVVPPEVKTAAAS</sequence>
<dbReference type="AlphaFoldDB" id="A0A7X9X5E8"/>
<accession>A0A7X9X5E8</accession>
<comment type="caution">
    <text evidence="1">The sequence shown here is derived from an EMBL/GenBank/DDBJ whole genome shotgun (WGS) entry which is preliminary data.</text>
</comment>
<dbReference type="InterPro" id="IPR030935">
    <property type="entry name" value="PBSX_Proteobac"/>
</dbReference>
<keyword evidence="2" id="KW-1185">Reference proteome</keyword>
<protein>
    <submittedName>
        <fullName evidence="1">Phage portal protein</fullName>
    </submittedName>
</protein>
<reference evidence="1 2" key="1">
    <citation type="submission" date="2020-04" db="EMBL/GenBank/DDBJ databases">
        <title>Paraburkholderia sp. G-4-1-8 isolated from soil.</title>
        <authorList>
            <person name="Dahal R.H."/>
        </authorList>
    </citation>
    <scope>NUCLEOTIDE SEQUENCE [LARGE SCALE GENOMIC DNA]</scope>
    <source>
        <strain evidence="1 2">G-4-1-8</strain>
    </source>
</reference>
<name>A0A7X9X5E8_9BURK</name>
<proteinExistence type="predicted"/>
<gene>
    <name evidence="1" type="ORF">HHL14_13235</name>
</gene>